<evidence type="ECO:0000313" key="3">
    <source>
        <dbReference type="Proteomes" id="UP000199520"/>
    </source>
</evidence>
<keyword evidence="1" id="KW-0472">Membrane</keyword>
<keyword evidence="3" id="KW-1185">Reference proteome</keyword>
<keyword evidence="1" id="KW-1133">Transmembrane helix</keyword>
<organism evidence="2 3">
    <name type="scientific">Pelosinus propionicus DSM 13327</name>
    <dbReference type="NCBI Taxonomy" id="1123291"/>
    <lineage>
        <taxon>Bacteria</taxon>
        <taxon>Bacillati</taxon>
        <taxon>Bacillota</taxon>
        <taxon>Negativicutes</taxon>
        <taxon>Selenomonadales</taxon>
        <taxon>Sporomusaceae</taxon>
        <taxon>Pelosinus</taxon>
    </lineage>
</organism>
<name>A0A1I4PKC1_9FIRM</name>
<gene>
    <name evidence="2" type="ORF">SAMN04490355_10664</name>
</gene>
<reference evidence="3" key="1">
    <citation type="submission" date="2016-10" db="EMBL/GenBank/DDBJ databases">
        <authorList>
            <person name="Varghese N."/>
            <person name="Submissions S."/>
        </authorList>
    </citation>
    <scope>NUCLEOTIDE SEQUENCE [LARGE SCALE GENOMIC DNA]</scope>
    <source>
        <strain evidence="3">DSM 13327</strain>
    </source>
</reference>
<sequence length="76" mass="8662">MEWLDGLSLLWLAMGVIFIVGTLFIATVVCFFRKFIESHCSSIDNEKTTIRLADGKREPRKLSLEPELTMSPKNNC</sequence>
<feature type="transmembrane region" description="Helical" evidence="1">
    <location>
        <begin position="6"/>
        <end position="32"/>
    </location>
</feature>
<keyword evidence="1" id="KW-0812">Transmembrane</keyword>
<dbReference type="Proteomes" id="UP000199520">
    <property type="component" value="Unassembled WGS sequence"/>
</dbReference>
<accession>A0A1I4PKC1</accession>
<evidence type="ECO:0000256" key="1">
    <source>
        <dbReference type="SAM" id="Phobius"/>
    </source>
</evidence>
<protein>
    <submittedName>
        <fullName evidence="2">Uncharacterized protein</fullName>
    </submittedName>
</protein>
<evidence type="ECO:0000313" key="2">
    <source>
        <dbReference type="EMBL" id="SFM28218.1"/>
    </source>
</evidence>
<dbReference type="EMBL" id="FOTS01000066">
    <property type="protein sequence ID" value="SFM28218.1"/>
    <property type="molecule type" value="Genomic_DNA"/>
</dbReference>
<proteinExistence type="predicted"/>
<dbReference type="STRING" id="1123291.SAMN04490355_10664"/>
<dbReference type="AlphaFoldDB" id="A0A1I4PKC1"/>